<dbReference type="GO" id="GO:0032042">
    <property type="term" value="P:mitochondrial DNA metabolic process"/>
    <property type="evidence" value="ECO:0007669"/>
    <property type="project" value="TreeGrafter"/>
</dbReference>
<dbReference type="AlphaFoldDB" id="A0A178ET08"/>
<dbReference type="GO" id="GO:0005759">
    <property type="term" value="C:mitochondrial matrix"/>
    <property type="evidence" value="ECO:0007669"/>
    <property type="project" value="TreeGrafter"/>
</dbReference>
<keyword evidence="1 5" id="KW-0067">ATP-binding</keyword>
<evidence type="ECO:0000259" key="4">
    <source>
        <dbReference type="PROSITE" id="PS51194"/>
    </source>
</evidence>
<dbReference type="PROSITE" id="PS51194">
    <property type="entry name" value="HELICASE_CTER"/>
    <property type="match status" value="1"/>
</dbReference>
<protein>
    <submittedName>
        <fullName evidence="5">DEAD box helicase</fullName>
    </submittedName>
</protein>
<dbReference type="InterPro" id="IPR001650">
    <property type="entry name" value="Helicase_C-like"/>
</dbReference>
<reference evidence="5 6" key="1">
    <citation type="submission" date="2016-05" db="EMBL/GenBank/DDBJ databases">
        <title>Genome sequencing of Trichophyton rubrum CMCC(F)T1i isolated from hair.</title>
        <authorList>
            <person name="Zhan P."/>
            <person name="Tao Y."/>
            <person name="Liu W."/>
        </authorList>
    </citation>
    <scope>NUCLEOTIDE SEQUENCE [LARGE SCALE GENOMIC DNA]</scope>
    <source>
        <strain evidence="6">CMCC(F)T1i</strain>
    </source>
</reference>
<sequence>MQKIPRCSRWLSLTKLYCRGYSAAQIGARLFSSVASVRASDGAPILNPEIRLRDYQEECIQSVLSHLDAGHKRLGVSLATGSGKTVIFTQLIGRVNLPDHKRTQSLILVHRKELVEQAAKHCTRAYPDKTIEIEMANSHATGTADITIASIRSLLSKGRIEKYNPERFKLVLVDEAHHIVAPSYREALAHFNLGETNADSPALVGVSATFSRFDGLKLGAAIDYIVYHKDYVDMIGENWLSDALFTTVKSHVDLSRVSDGPNGDFQTHQLSLAVNTETANDITVSSWRSKAGERKSTLVFCVDIAHVRDLTAKFREIGVDARYITGQTPKDVRAKELEAFRNYEFPVLVNCGLFTEGTDIPNIDCVLLARPTRSKNLLIQMIGRGLRLHPDKANCHIIDMVASLNCGVLTTPTLLGLHPDEGLDKISAKDAKEKRENFDKDPTQGQGTKKGRSPEDEDIVVGFTDYDSVHDLVQDASGEDHIRAISENAWVQVSPHRYILSAPAGRLTISKDNSGLFSVHHVISLSPSGNSKSPFSRPREVVSAVDLVQAIHAADTLASRIFRGPVYIASWQPWRKRRASPGQIGYLRKQLGKEIPEKITKGEAADMITKLKHGAKGQFKELLSSKRRSKRELERMAKWKEMAASEEVKIGPLA</sequence>
<dbReference type="InterPro" id="IPR050742">
    <property type="entry name" value="Helicase_Restrict-Modif_Enz"/>
</dbReference>
<keyword evidence="1 5" id="KW-0378">Hydrolase</keyword>
<dbReference type="PROSITE" id="PS51192">
    <property type="entry name" value="HELICASE_ATP_BIND_1"/>
    <property type="match status" value="1"/>
</dbReference>
<evidence type="ECO:0000259" key="3">
    <source>
        <dbReference type="PROSITE" id="PS51192"/>
    </source>
</evidence>
<comment type="caution">
    <text evidence="5">The sequence shown here is derived from an EMBL/GenBank/DDBJ whole genome shotgun (WGS) entry which is preliminary data.</text>
</comment>
<dbReference type="GO" id="GO:0000403">
    <property type="term" value="F:Y-form DNA binding"/>
    <property type="evidence" value="ECO:0007669"/>
    <property type="project" value="TreeGrafter"/>
</dbReference>
<keyword evidence="1 5" id="KW-0347">Helicase</keyword>
<dbReference type="CDD" id="cd18799">
    <property type="entry name" value="SF2_C_EcoAI-like"/>
    <property type="match status" value="1"/>
</dbReference>
<dbReference type="Gene3D" id="3.40.50.300">
    <property type="entry name" value="P-loop containing nucleotide triphosphate hydrolases"/>
    <property type="match status" value="2"/>
</dbReference>
<evidence type="ECO:0000313" key="6">
    <source>
        <dbReference type="Proteomes" id="UP000243015"/>
    </source>
</evidence>
<evidence type="ECO:0000313" key="5">
    <source>
        <dbReference type="EMBL" id="OAL62407.1"/>
    </source>
</evidence>
<dbReference type="EMBL" id="LHPM01000019">
    <property type="protein sequence ID" value="OAL62407.1"/>
    <property type="molecule type" value="Genomic_DNA"/>
</dbReference>
<organism evidence="5 6">
    <name type="scientific">Trichophyton rubrum</name>
    <name type="common">Athlete's foot fungus</name>
    <name type="synonym">Epidermophyton rubrum</name>
    <dbReference type="NCBI Taxonomy" id="5551"/>
    <lineage>
        <taxon>Eukaryota</taxon>
        <taxon>Fungi</taxon>
        <taxon>Dikarya</taxon>
        <taxon>Ascomycota</taxon>
        <taxon>Pezizomycotina</taxon>
        <taxon>Eurotiomycetes</taxon>
        <taxon>Eurotiomycetidae</taxon>
        <taxon>Onygenales</taxon>
        <taxon>Arthrodermataceae</taxon>
        <taxon>Trichophyton</taxon>
    </lineage>
</organism>
<dbReference type="OrthoDB" id="16911at2759"/>
<gene>
    <name evidence="5" type="ORF">A7C99_6990</name>
</gene>
<proteinExistence type="predicted"/>
<dbReference type="GO" id="GO:0005524">
    <property type="term" value="F:ATP binding"/>
    <property type="evidence" value="ECO:0007669"/>
    <property type="project" value="InterPro"/>
</dbReference>
<feature type="domain" description="Helicase C-terminal" evidence="4">
    <location>
        <begin position="283"/>
        <end position="434"/>
    </location>
</feature>
<dbReference type="InterPro" id="IPR027417">
    <property type="entry name" value="P-loop_NTPase"/>
</dbReference>
<dbReference type="SMART" id="SM00487">
    <property type="entry name" value="DEXDc"/>
    <property type="match status" value="1"/>
</dbReference>
<dbReference type="Proteomes" id="UP000243015">
    <property type="component" value="Unassembled WGS sequence"/>
</dbReference>
<dbReference type="GO" id="GO:0061749">
    <property type="term" value="F:forked DNA-dependent helicase activity"/>
    <property type="evidence" value="ECO:0007669"/>
    <property type="project" value="TreeGrafter"/>
</dbReference>
<dbReference type="Pfam" id="PF00271">
    <property type="entry name" value="Helicase_C"/>
    <property type="match status" value="1"/>
</dbReference>
<dbReference type="InterPro" id="IPR014001">
    <property type="entry name" value="Helicase_ATP-bd"/>
</dbReference>
<dbReference type="Pfam" id="PF04851">
    <property type="entry name" value="ResIII"/>
    <property type="match status" value="1"/>
</dbReference>
<dbReference type="GO" id="GO:0016787">
    <property type="term" value="F:hydrolase activity"/>
    <property type="evidence" value="ECO:0007669"/>
    <property type="project" value="InterPro"/>
</dbReference>
<dbReference type="VEuPathDB" id="FungiDB:TERG_03635"/>
<feature type="compositionally biased region" description="Basic and acidic residues" evidence="2">
    <location>
        <begin position="430"/>
        <end position="442"/>
    </location>
</feature>
<keyword evidence="1 5" id="KW-0547">Nucleotide-binding</keyword>
<dbReference type="SMART" id="SM00490">
    <property type="entry name" value="HELICc"/>
    <property type="match status" value="1"/>
</dbReference>
<feature type="region of interest" description="Disordered" evidence="2">
    <location>
        <begin position="430"/>
        <end position="457"/>
    </location>
</feature>
<dbReference type="SUPFAM" id="SSF52540">
    <property type="entry name" value="P-loop containing nucleoside triphosphate hydrolases"/>
    <property type="match status" value="1"/>
</dbReference>
<dbReference type="GO" id="GO:0070125">
    <property type="term" value="P:mitochondrial translational elongation"/>
    <property type="evidence" value="ECO:0007669"/>
    <property type="project" value="TreeGrafter"/>
</dbReference>
<evidence type="ECO:0000256" key="2">
    <source>
        <dbReference type="SAM" id="MobiDB-lite"/>
    </source>
</evidence>
<dbReference type="PANTHER" id="PTHR47396">
    <property type="entry name" value="TYPE I RESTRICTION ENZYME ECOKI R PROTEIN"/>
    <property type="match status" value="1"/>
</dbReference>
<dbReference type="GO" id="GO:0036121">
    <property type="term" value="F:double-stranded DNA helicase activity"/>
    <property type="evidence" value="ECO:0007669"/>
    <property type="project" value="TreeGrafter"/>
</dbReference>
<evidence type="ECO:0000256" key="1">
    <source>
        <dbReference type="ARBA" id="ARBA00022806"/>
    </source>
</evidence>
<dbReference type="PANTHER" id="PTHR47396:SF1">
    <property type="entry name" value="ATP-DEPENDENT HELICASE IRC3-RELATED"/>
    <property type="match status" value="1"/>
</dbReference>
<feature type="domain" description="Helicase ATP-binding" evidence="3">
    <location>
        <begin position="65"/>
        <end position="228"/>
    </location>
</feature>
<name>A0A178ET08_TRIRU</name>
<dbReference type="InterPro" id="IPR006935">
    <property type="entry name" value="Helicase/UvrB_N"/>
</dbReference>
<accession>A0A178ET08</accession>
<dbReference type="CDD" id="cd18032">
    <property type="entry name" value="DEXHc_RE_I_III_res"/>
    <property type="match status" value="1"/>
</dbReference>